<evidence type="ECO:0000256" key="6">
    <source>
        <dbReference type="RuleBase" id="RU362110"/>
    </source>
</evidence>
<reference evidence="11" key="1">
    <citation type="submission" date="2016-05" db="EMBL/GenBank/DDBJ databases">
        <title>Comparative genomics of biotechnologically important yeasts.</title>
        <authorList>
            <consortium name="DOE Joint Genome Institute"/>
            <person name="Riley R."/>
            <person name="Haridas S."/>
            <person name="Wolfe K.H."/>
            <person name="Lopes M.R."/>
            <person name="Hittinger C.T."/>
            <person name="Goker M."/>
            <person name="Salamov A."/>
            <person name="Wisecaver J."/>
            <person name="Long T.M."/>
            <person name="Aerts A.L."/>
            <person name="Barry K."/>
            <person name="Choi C."/>
            <person name="Clum A."/>
            <person name="Coughlan A.Y."/>
            <person name="Deshpande S."/>
            <person name="Douglass A.P."/>
            <person name="Hanson S.J."/>
            <person name="Klenk H.-P."/>
            <person name="Labutti K."/>
            <person name="Lapidus A."/>
            <person name="Lindquist E."/>
            <person name="Lipzen A."/>
            <person name="Meier-Kolthoff J.P."/>
            <person name="Ohm R.A."/>
            <person name="Otillar R.P."/>
            <person name="Pangilinan J."/>
            <person name="Peng Y."/>
            <person name="Rokas A."/>
            <person name="Rosa C.A."/>
            <person name="Scheuner C."/>
            <person name="Sibirny A.A."/>
            <person name="Slot J.C."/>
            <person name="Stielow J.B."/>
            <person name="Sun H."/>
            <person name="Kurtzman C.P."/>
            <person name="Blackwell M."/>
            <person name="Grigoriev I.V."/>
            <person name="Jeffries T.W."/>
        </authorList>
    </citation>
    <scope>NUCLEOTIDE SEQUENCE [LARGE SCALE GENOMIC DNA]</scope>
    <source>
        <strain evidence="11">NRRL Y-1933</strain>
    </source>
</reference>
<keyword evidence="11" id="KW-1185">Reference proteome</keyword>
<feature type="signal peptide" evidence="7">
    <location>
        <begin position="1"/>
        <end position="18"/>
    </location>
</feature>
<dbReference type="SUPFAM" id="SSF75005">
    <property type="entry name" value="Arabinanase/levansucrase/invertase"/>
    <property type="match status" value="1"/>
</dbReference>
<dbReference type="Proteomes" id="UP000095085">
    <property type="component" value="Unassembled WGS sequence"/>
</dbReference>
<dbReference type="AlphaFoldDB" id="A0A1E4RHS9"/>
<keyword evidence="2 7" id="KW-0732">Signal</keyword>
<keyword evidence="3 6" id="KW-0378">Hydrolase</keyword>
<evidence type="ECO:0000259" key="9">
    <source>
        <dbReference type="Pfam" id="PF08244"/>
    </source>
</evidence>
<accession>A0A1E4RHS9</accession>
<dbReference type="GeneID" id="30993397"/>
<dbReference type="GO" id="GO:0005576">
    <property type="term" value="C:extracellular region"/>
    <property type="evidence" value="ECO:0007669"/>
    <property type="project" value="UniProtKB-ARBA"/>
</dbReference>
<dbReference type="FunFam" id="2.115.10.20:FF:000002">
    <property type="entry name" value="Invertase 2"/>
    <property type="match status" value="1"/>
</dbReference>
<dbReference type="InterPro" id="IPR018053">
    <property type="entry name" value="Glyco_hydro_32_AS"/>
</dbReference>
<dbReference type="Pfam" id="PF08244">
    <property type="entry name" value="Glyco_hydro_32C"/>
    <property type="match status" value="1"/>
</dbReference>
<dbReference type="PANTHER" id="PTHR42800:SF4">
    <property type="entry name" value="INVERTASE 2"/>
    <property type="match status" value="1"/>
</dbReference>
<organism evidence="10 11">
    <name type="scientific">Hyphopichia burtonii NRRL Y-1933</name>
    <dbReference type="NCBI Taxonomy" id="984485"/>
    <lineage>
        <taxon>Eukaryota</taxon>
        <taxon>Fungi</taxon>
        <taxon>Dikarya</taxon>
        <taxon>Ascomycota</taxon>
        <taxon>Saccharomycotina</taxon>
        <taxon>Pichiomycetes</taxon>
        <taxon>Debaryomycetaceae</taxon>
        <taxon>Hyphopichia</taxon>
    </lineage>
</organism>
<dbReference type="GO" id="GO:0000324">
    <property type="term" value="C:fungal-type vacuole"/>
    <property type="evidence" value="ECO:0007669"/>
    <property type="project" value="TreeGrafter"/>
</dbReference>
<dbReference type="Pfam" id="PF00251">
    <property type="entry name" value="Glyco_hydro_32N"/>
    <property type="match status" value="1"/>
</dbReference>
<keyword evidence="4" id="KW-0325">Glycoprotein</keyword>
<dbReference type="OrthoDB" id="202537at2759"/>
<name>A0A1E4RHS9_9ASCO</name>
<evidence type="ECO:0000256" key="3">
    <source>
        <dbReference type="ARBA" id="ARBA00022801"/>
    </source>
</evidence>
<dbReference type="Gene3D" id="2.115.10.20">
    <property type="entry name" value="Glycosyl hydrolase domain, family 43"/>
    <property type="match status" value="1"/>
</dbReference>
<evidence type="ECO:0000313" key="11">
    <source>
        <dbReference type="Proteomes" id="UP000095085"/>
    </source>
</evidence>
<dbReference type="Gene3D" id="2.60.120.560">
    <property type="entry name" value="Exo-inulinase, domain 1"/>
    <property type="match status" value="1"/>
</dbReference>
<dbReference type="PROSITE" id="PS00609">
    <property type="entry name" value="GLYCOSYL_HYDROL_F32"/>
    <property type="match status" value="1"/>
</dbReference>
<dbReference type="SMART" id="SM00640">
    <property type="entry name" value="Glyco_32"/>
    <property type="match status" value="1"/>
</dbReference>
<dbReference type="RefSeq" id="XP_020075833.1">
    <property type="nucleotide sequence ID" value="XM_020218847.1"/>
</dbReference>
<evidence type="ECO:0000256" key="7">
    <source>
        <dbReference type="SAM" id="SignalP"/>
    </source>
</evidence>
<sequence length="506" mass="57835">MRFSVLLISIFCAALAFAAERPLIHFTPEKGWMNDPNGLFYDRKDDIWHLYFQYNPNQPYWNQPLYWGHAISKDLTTWTHEKLAIGPEHADEGIFSGSIVVDHNNTTGFFNESINPDQRVVAIYTNNADIQTQDLAYSLDGGYTFTKYSENPVLNVNSTQFRDPKVIWHQESYQWIMTVVQAQQYQIQIYGSTDLKHWNLHSNFSAGFTGYQYECPGLIEIPIVGTNETKWVMFLAINPGSPLGGSSDQYFIGDFDGFQFKPMDSYTRLVDLGKDFYALQTFSDVEKTDGVLAIAWASNWQYANDVPTKGWRSSTSLVRNLTLDYISTNPEKKLLSLVQTPVFESNVSKSTEKSNITLQKNDSIDFNADSGVFEFELNFKVLKKLTYPEVPNLDLYISTKDGAESIRFGFNPVIQAFYLDRTTDAFKNPFYTGQISANVEPYLDNEYKVHGVVDRNIIELFFNDGAVTMTNTFFLSEEANPCTMNLTSNMNDEFHIRSVSFKELSV</sequence>
<evidence type="ECO:0000259" key="8">
    <source>
        <dbReference type="Pfam" id="PF00251"/>
    </source>
</evidence>
<proteinExistence type="inferred from homology"/>
<dbReference type="InterPro" id="IPR023296">
    <property type="entry name" value="Glyco_hydro_beta-prop_sf"/>
</dbReference>
<feature type="domain" description="Glycosyl hydrolase family 32 C-terminal" evidence="9">
    <location>
        <begin position="350"/>
        <end position="484"/>
    </location>
</feature>
<dbReference type="InterPro" id="IPR013189">
    <property type="entry name" value="Glyco_hydro_32_C"/>
</dbReference>
<evidence type="ECO:0000313" key="10">
    <source>
        <dbReference type="EMBL" id="ODV66766.1"/>
    </source>
</evidence>
<dbReference type="CDD" id="cd18622">
    <property type="entry name" value="GH32_Inu-like"/>
    <property type="match status" value="1"/>
</dbReference>
<dbReference type="SUPFAM" id="SSF49899">
    <property type="entry name" value="Concanavalin A-like lectins/glucanases"/>
    <property type="match status" value="1"/>
</dbReference>
<keyword evidence="5 6" id="KW-0326">Glycosidase</keyword>
<dbReference type="InterPro" id="IPR013148">
    <property type="entry name" value="Glyco_hydro_32_N"/>
</dbReference>
<dbReference type="PANTHER" id="PTHR42800">
    <property type="entry name" value="EXOINULINASE INUD (AFU_ORTHOLOGUE AFUA_5G00480)"/>
    <property type="match status" value="1"/>
</dbReference>
<gene>
    <name evidence="10" type="ORF">HYPBUDRAFT_111723</name>
</gene>
<protein>
    <submittedName>
        <fullName evidence="10">Invertase</fullName>
    </submittedName>
</protein>
<comment type="similarity">
    <text evidence="1 6">Belongs to the glycosyl hydrolase 32 family.</text>
</comment>
<dbReference type="EMBL" id="KV454542">
    <property type="protein sequence ID" value="ODV66766.1"/>
    <property type="molecule type" value="Genomic_DNA"/>
</dbReference>
<feature type="chain" id="PRO_5009162294" evidence="7">
    <location>
        <begin position="19"/>
        <end position="506"/>
    </location>
</feature>
<evidence type="ECO:0000256" key="4">
    <source>
        <dbReference type="ARBA" id="ARBA00023180"/>
    </source>
</evidence>
<evidence type="ECO:0000256" key="5">
    <source>
        <dbReference type="ARBA" id="ARBA00023295"/>
    </source>
</evidence>
<dbReference type="InterPro" id="IPR001362">
    <property type="entry name" value="Glyco_hydro_32"/>
</dbReference>
<dbReference type="GO" id="GO:0004575">
    <property type="term" value="F:sucrose alpha-glucosidase activity"/>
    <property type="evidence" value="ECO:0007669"/>
    <property type="project" value="TreeGrafter"/>
</dbReference>
<dbReference type="GO" id="GO:0005987">
    <property type="term" value="P:sucrose catabolic process"/>
    <property type="evidence" value="ECO:0007669"/>
    <property type="project" value="TreeGrafter"/>
</dbReference>
<evidence type="ECO:0000256" key="2">
    <source>
        <dbReference type="ARBA" id="ARBA00022729"/>
    </source>
</evidence>
<feature type="domain" description="Glycosyl hydrolase family 32 N-terminal" evidence="8">
    <location>
        <begin position="25"/>
        <end position="328"/>
    </location>
</feature>
<evidence type="ECO:0000256" key="1">
    <source>
        <dbReference type="ARBA" id="ARBA00009902"/>
    </source>
</evidence>
<dbReference type="InterPro" id="IPR013320">
    <property type="entry name" value="ConA-like_dom_sf"/>
</dbReference>
<dbReference type="STRING" id="984485.A0A1E4RHS9"/>